<proteinExistence type="predicted"/>
<evidence type="ECO:0000313" key="2">
    <source>
        <dbReference type="EMBL" id="BBX45255.1"/>
    </source>
</evidence>
<dbReference type="Proteomes" id="UP000465866">
    <property type="component" value="Chromosome"/>
</dbReference>
<dbReference type="EMBL" id="AP022569">
    <property type="protein sequence ID" value="BBX45255.1"/>
    <property type="molecule type" value="Genomic_DNA"/>
</dbReference>
<organism evidence="2 3">
    <name type="scientific">Mycobacterium cookii</name>
    <dbReference type="NCBI Taxonomy" id="1775"/>
    <lineage>
        <taxon>Bacteria</taxon>
        <taxon>Bacillati</taxon>
        <taxon>Actinomycetota</taxon>
        <taxon>Actinomycetes</taxon>
        <taxon>Mycobacteriales</taxon>
        <taxon>Mycobacteriaceae</taxon>
        <taxon>Mycobacterium</taxon>
    </lineage>
</organism>
<reference evidence="2 3" key="1">
    <citation type="journal article" date="2019" name="Emerg. Microbes Infect.">
        <title>Comprehensive subspecies identification of 175 nontuberculous mycobacteria species based on 7547 genomic profiles.</title>
        <authorList>
            <person name="Matsumoto Y."/>
            <person name="Kinjo T."/>
            <person name="Motooka D."/>
            <person name="Nabeya D."/>
            <person name="Jung N."/>
            <person name="Uechi K."/>
            <person name="Horii T."/>
            <person name="Iida T."/>
            <person name="Fujita J."/>
            <person name="Nakamura S."/>
        </authorList>
    </citation>
    <scope>NUCLEOTIDE SEQUENCE [LARGE SCALE GENOMIC DNA]</scope>
    <source>
        <strain evidence="2 3">JCM 12404</strain>
    </source>
</reference>
<dbReference type="RefSeq" id="WP_264072462.1">
    <property type="nucleotide sequence ID" value="NZ_JACKUP010000011.1"/>
</dbReference>
<protein>
    <submittedName>
        <fullName evidence="2">Diguanylate cyclase</fullName>
    </submittedName>
</protein>
<accession>A0A7I7KT49</accession>
<dbReference type="CDD" id="cd00130">
    <property type="entry name" value="PAS"/>
    <property type="match status" value="1"/>
</dbReference>
<gene>
    <name evidence="2" type="ORF">MCOO_12700</name>
</gene>
<dbReference type="InterPro" id="IPR035965">
    <property type="entry name" value="PAS-like_dom_sf"/>
</dbReference>
<name>A0A7I7KT49_9MYCO</name>
<dbReference type="AlphaFoldDB" id="A0A7I7KT49"/>
<dbReference type="KEGG" id="mcoo:MCOO_12700"/>
<dbReference type="InterPro" id="IPR000014">
    <property type="entry name" value="PAS"/>
</dbReference>
<sequence>MTTLAEMPALVVLSRLVAPVLLADAHGEILFVNPAFAALIGRDPADLQTVSLNEICHTSEAGFTAGGYSAWRGMVSLAHAGGWPIHASMTSDWFADGRHPVRLATFADMDGHVWDTRLHRIC</sequence>
<dbReference type="Gene3D" id="3.30.450.20">
    <property type="entry name" value="PAS domain"/>
    <property type="match status" value="1"/>
</dbReference>
<evidence type="ECO:0000313" key="3">
    <source>
        <dbReference type="Proteomes" id="UP000465866"/>
    </source>
</evidence>
<feature type="domain" description="PAS" evidence="1">
    <location>
        <begin position="12"/>
        <end position="47"/>
    </location>
</feature>
<keyword evidence="3" id="KW-1185">Reference proteome</keyword>
<dbReference type="SMART" id="SM00091">
    <property type="entry name" value="PAS"/>
    <property type="match status" value="1"/>
</dbReference>
<evidence type="ECO:0000259" key="1">
    <source>
        <dbReference type="PROSITE" id="PS50112"/>
    </source>
</evidence>
<dbReference type="PROSITE" id="PS50112">
    <property type="entry name" value="PAS"/>
    <property type="match status" value="1"/>
</dbReference>
<dbReference type="SUPFAM" id="SSF55785">
    <property type="entry name" value="PYP-like sensor domain (PAS domain)"/>
    <property type="match status" value="1"/>
</dbReference>